<dbReference type="InterPro" id="IPR013691">
    <property type="entry name" value="MeTrfase_14"/>
</dbReference>
<feature type="domain" description="C-methyltransferase" evidence="2">
    <location>
        <begin position="276"/>
        <end position="379"/>
    </location>
</feature>
<dbReference type="Pfam" id="PF13489">
    <property type="entry name" value="Methyltransf_23"/>
    <property type="match status" value="1"/>
</dbReference>
<dbReference type="InterPro" id="IPR013630">
    <property type="entry name" value="Methyltransf_Zn-bd_dom_put"/>
</dbReference>
<dbReference type="EMBL" id="CAACVI010000034">
    <property type="protein sequence ID" value="VEN74514.1"/>
    <property type="molecule type" value="Genomic_DNA"/>
</dbReference>
<dbReference type="AlphaFoldDB" id="A0A484HJA6"/>
<accession>A0A484HJA6</accession>
<dbReference type="PANTHER" id="PTHR43861">
    <property type="entry name" value="TRANS-ACONITATE 2-METHYLTRANSFERASE-RELATED"/>
    <property type="match status" value="1"/>
</dbReference>
<proteinExistence type="predicted"/>
<dbReference type="Gene3D" id="6.20.50.110">
    <property type="entry name" value="Methyltransferase, zinc-binding domain"/>
    <property type="match status" value="1"/>
</dbReference>
<evidence type="ECO:0000313" key="3">
    <source>
        <dbReference type="EMBL" id="VEN74514.1"/>
    </source>
</evidence>
<reference evidence="3" key="1">
    <citation type="submission" date="2019-01" db="EMBL/GenBank/DDBJ databases">
        <authorList>
            <consortium name="Genoscope - CEA"/>
            <person name="William W."/>
        </authorList>
    </citation>
    <scope>NUCLEOTIDE SEQUENCE</scope>
    <source>
        <strain evidence="3">CR-1</strain>
    </source>
</reference>
<dbReference type="InterPro" id="IPR038576">
    <property type="entry name" value="Methyltransf_Zn-bd_dom_put_sf"/>
</dbReference>
<dbReference type="CDD" id="cd02440">
    <property type="entry name" value="AdoMet_MTases"/>
    <property type="match status" value="1"/>
</dbReference>
<dbReference type="Gene3D" id="3.40.50.150">
    <property type="entry name" value="Vaccinia Virus protein VP39"/>
    <property type="match status" value="1"/>
</dbReference>
<gene>
    <name evidence="3" type="ORF">EPICR_40096</name>
</gene>
<dbReference type="SUPFAM" id="SSF53335">
    <property type="entry name" value="S-adenosyl-L-methionine-dependent methyltransferases"/>
    <property type="match status" value="1"/>
</dbReference>
<evidence type="ECO:0000259" key="1">
    <source>
        <dbReference type="Pfam" id="PF08421"/>
    </source>
</evidence>
<dbReference type="PANTHER" id="PTHR43861:SF5">
    <property type="entry name" value="BLL5978 PROTEIN"/>
    <property type="match status" value="1"/>
</dbReference>
<organism evidence="3">
    <name type="scientific">uncultured Desulfobacteraceae bacterium</name>
    <dbReference type="NCBI Taxonomy" id="218296"/>
    <lineage>
        <taxon>Bacteria</taxon>
        <taxon>Pseudomonadati</taxon>
        <taxon>Thermodesulfobacteriota</taxon>
        <taxon>Desulfobacteria</taxon>
        <taxon>Desulfobacterales</taxon>
        <taxon>Desulfobacteraceae</taxon>
        <taxon>environmental samples</taxon>
    </lineage>
</organism>
<protein>
    <recommendedName>
        <fullName evidence="4">D-mycarose 3-C-methyltransferase</fullName>
    </recommendedName>
</protein>
<dbReference type="InterPro" id="IPR029063">
    <property type="entry name" value="SAM-dependent_MTases_sf"/>
</dbReference>
<name>A0A484HJA6_9BACT</name>
<dbReference type="Pfam" id="PF08484">
    <property type="entry name" value="Methyltransf_14"/>
    <property type="match status" value="1"/>
</dbReference>
<evidence type="ECO:0008006" key="4">
    <source>
        <dbReference type="Google" id="ProtNLM"/>
    </source>
</evidence>
<dbReference type="Pfam" id="PF08421">
    <property type="entry name" value="Methyltransf_13"/>
    <property type="match status" value="1"/>
</dbReference>
<evidence type="ECO:0000259" key="2">
    <source>
        <dbReference type="Pfam" id="PF08484"/>
    </source>
</evidence>
<sequence>MESKKNNCRLCSSSEDLIEIINLGNQPIAHRFLSNRNDIEKQYPFVFHFCEKCGLIQICDPIDPKELYLDYNFCFSSWKPEPHIDDEVDTIISKVHPESVLEIGANDGTFLELLRKKNISKLVGVEPNQFASKLAKNKDLCIYSEMINLDLCKRITNKFGTFQLVVARQALEHILDLEIFFLCVRTVLDENGFLFLDIPDIETGLDMGDCSILWEEHVSYFTKSVMENLLSRYGFTPVSVKKYNFSGGALAFLTRRQPDIKTNMLHPHDLHDRALGFNDKVMNYGKKLQEILEKSHKKGFKNILYGVGCRACTVVNSLKLENYIDFAIDDQKERQHKFMPGSRLEILSSDVIKKVSSPVICLLAVNQENENTVKKKFIKKYKKIHFVSLLSPTDISRELRYLKERLSL</sequence>
<dbReference type="Gene3D" id="3.40.50.720">
    <property type="entry name" value="NAD(P)-binding Rossmann-like Domain"/>
    <property type="match status" value="1"/>
</dbReference>
<feature type="domain" description="Methyltransferase putative zinc binding" evidence="1">
    <location>
        <begin position="8"/>
        <end position="68"/>
    </location>
</feature>